<dbReference type="AlphaFoldDB" id="A0A2A5JVS7"/>
<keyword evidence="1" id="KW-0732">Signal</keyword>
<dbReference type="GO" id="GO:0016787">
    <property type="term" value="F:hydrolase activity"/>
    <property type="evidence" value="ECO:0007669"/>
    <property type="project" value="UniProtKB-KW"/>
</dbReference>
<evidence type="ECO:0000313" key="4">
    <source>
        <dbReference type="Proteomes" id="UP000228621"/>
    </source>
</evidence>
<gene>
    <name evidence="3" type="ORF">CEX98_01470</name>
</gene>
<evidence type="ECO:0000256" key="1">
    <source>
        <dbReference type="ARBA" id="ARBA00022729"/>
    </source>
</evidence>
<dbReference type="GO" id="GO:0005576">
    <property type="term" value="C:extracellular region"/>
    <property type="evidence" value="ECO:0007669"/>
    <property type="project" value="InterPro"/>
</dbReference>
<name>A0A2A5JVS7_PSEO7</name>
<dbReference type="InterPro" id="IPR010126">
    <property type="entry name" value="Esterase_phb"/>
</dbReference>
<accession>A0A2A5JVS7</accession>
<reference evidence="4" key="1">
    <citation type="journal article" date="2019" name="Genome Announc.">
        <title>Draft Genome Sequence of Pseudoalteromonas piscicida Strain 36Y ROTHPW, an Hypersaline Seawater Isolate from the South Coast of Sonora, Mexico.</title>
        <authorList>
            <person name="Sanchez-Diaz R."/>
            <person name="Molina-Garza Z.J."/>
            <person name="Cruz-Suarez L.E."/>
            <person name="Selvin J."/>
            <person name="Kiran G.S."/>
            <person name="Ibarra-Gamez J.C."/>
            <person name="Gomez-Gil B."/>
            <person name="Galaviz-Silva L."/>
        </authorList>
    </citation>
    <scope>NUCLEOTIDE SEQUENCE [LARGE SCALE GENOMIC DNA]</scope>
    <source>
        <strain evidence="4">36Y_RITHPW</strain>
    </source>
</reference>
<protein>
    <submittedName>
        <fullName evidence="3">Polyhydroxybutyrate depolymerase</fullName>
    </submittedName>
</protein>
<evidence type="ECO:0000256" key="2">
    <source>
        <dbReference type="ARBA" id="ARBA00022801"/>
    </source>
</evidence>
<dbReference type="PANTHER" id="PTHR42972">
    <property type="entry name" value="TOL-PAL SYSTEM PROTEIN TOLB"/>
    <property type="match status" value="1"/>
</dbReference>
<proteinExistence type="predicted"/>
<organism evidence="3 4">
    <name type="scientific">Pseudoalteromonas piscicida</name>
    <dbReference type="NCBI Taxonomy" id="43662"/>
    <lineage>
        <taxon>Bacteria</taxon>
        <taxon>Pseudomonadati</taxon>
        <taxon>Pseudomonadota</taxon>
        <taxon>Gammaproteobacteria</taxon>
        <taxon>Alteromonadales</taxon>
        <taxon>Pseudoalteromonadaceae</taxon>
        <taxon>Pseudoalteromonas</taxon>
    </lineage>
</organism>
<dbReference type="Gene3D" id="3.40.50.1820">
    <property type="entry name" value="alpha/beta hydrolase"/>
    <property type="match status" value="2"/>
</dbReference>
<comment type="caution">
    <text evidence="3">The sequence shown here is derived from an EMBL/GenBank/DDBJ whole genome shotgun (WGS) entry which is preliminary data.</text>
</comment>
<dbReference type="InterPro" id="IPR029058">
    <property type="entry name" value="AB_hydrolase_fold"/>
</dbReference>
<keyword evidence="4" id="KW-1185">Reference proteome</keyword>
<dbReference type="PANTHER" id="PTHR42972:SF8">
    <property type="entry name" value="POLYHYDROXYBUTYRATE DEPOLYMERASE"/>
    <property type="match status" value="1"/>
</dbReference>
<dbReference type="Pfam" id="PF10503">
    <property type="entry name" value="Esterase_PHB"/>
    <property type="match status" value="1"/>
</dbReference>
<evidence type="ECO:0000313" key="3">
    <source>
        <dbReference type="EMBL" id="PCK33510.1"/>
    </source>
</evidence>
<sequence>MAHQLHIAYSDKITGAALLAGGPYGCAKGDLDIALAECMTAQSELNISPFVQIAKQAEQQGTIASLENLKSQPVWVYHGKSDTRVGEWITKASADLYQALGATPTYIDSIDSGHGFPTESTGVTCNTTAEPHINHCQYDAAGELLTHLYGELKPKVVAQGKIHPIDQNQFINEGQENTLADTGYLYVPKSCAQGESCRVHIALHGCKQNEEALDKQYVENTGYNSWADNNRLVILYPQTKNSLSPLNPYGCWDWWGYTGADYQTRSGAQLSHIINMVEGLSQP</sequence>
<dbReference type="EMBL" id="NKHF01000007">
    <property type="protein sequence ID" value="PCK33510.1"/>
    <property type="molecule type" value="Genomic_DNA"/>
</dbReference>
<dbReference type="SUPFAM" id="SSF53474">
    <property type="entry name" value="alpha/beta-Hydrolases"/>
    <property type="match status" value="1"/>
</dbReference>
<dbReference type="Proteomes" id="UP000228621">
    <property type="component" value="Unassembled WGS sequence"/>
</dbReference>
<keyword evidence="2" id="KW-0378">Hydrolase</keyword>